<evidence type="ECO:0000259" key="12">
    <source>
        <dbReference type="PROSITE" id="PS50103"/>
    </source>
</evidence>
<dbReference type="SUPFAM" id="SSF57850">
    <property type="entry name" value="RING/U-box"/>
    <property type="match status" value="3"/>
</dbReference>
<keyword evidence="15" id="KW-1185">Reference proteome</keyword>
<organism evidence="14 15">
    <name type="scientific">Hypholoma sublateritium (strain FD-334 SS-4)</name>
    <dbReference type="NCBI Taxonomy" id="945553"/>
    <lineage>
        <taxon>Eukaryota</taxon>
        <taxon>Fungi</taxon>
        <taxon>Dikarya</taxon>
        <taxon>Basidiomycota</taxon>
        <taxon>Agaricomycotina</taxon>
        <taxon>Agaricomycetes</taxon>
        <taxon>Agaricomycetidae</taxon>
        <taxon>Agaricales</taxon>
        <taxon>Agaricineae</taxon>
        <taxon>Strophariaceae</taxon>
        <taxon>Hypholoma</taxon>
    </lineage>
</organism>
<feature type="region of interest" description="Disordered" evidence="10">
    <location>
        <begin position="1132"/>
        <end position="1160"/>
    </location>
</feature>
<keyword evidence="7" id="KW-0833">Ubl conjugation pathway</keyword>
<dbReference type="EC" id="2.3.2.31" evidence="2"/>
<gene>
    <name evidence="14" type="ORF">HYPSUDRAFT_201842</name>
</gene>
<dbReference type="Gene3D" id="1.20.120.1750">
    <property type="match status" value="1"/>
</dbReference>
<dbReference type="PROSITE" id="PS50103">
    <property type="entry name" value="ZF_C3H1"/>
    <property type="match status" value="2"/>
</dbReference>
<dbReference type="GO" id="GO:0016567">
    <property type="term" value="P:protein ubiquitination"/>
    <property type="evidence" value="ECO:0007669"/>
    <property type="project" value="InterPro"/>
</dbReference>
<evidence type="ECO:0000259" key="11">
    <source>
        <dbReference type="PROSITE" id="PS50089"/>
    </source>
</evidence>
<protein>
    <recommendedName>
        <fullName evidence="2">RBR-type E3 ubiquitin transferase</fullName>
        <ecNumber evidence="2">2.3.2.31</ecNumber>
    </recommendedName>
</protein>
<feature type="compositionally biased region" description="Polar residues" evidence="10">
    <location>
        <begin position="62"/>
        <end position="89"/>
    </location>
</feature>
<dbReference type="GO" id="GO:0003676">
    <property type="term" value="F:nucleic acid binding"/>
    <property type="evidence" value="ECO:0007669"/>
    <property type="project" value="InterPro"/>
</dbReference>
<proteinExistence type="predicted"/>
<evidence type="ECO:0000313" key="14">
    <source>
        <dbReference type="EMBL" id="KJA22746.1"/>
    </source>
</evidence>
<evidence type="ECO:0000256" key="6">
    <source>
        <dbReference type="ARBA" id="ARBA00022771"/>
    </source>
</evidence>
<evidence type="ECO:0000259" key="13">
    <source>
        <dbReference type="PROSITE" id="PS51873"/>
    </source>
</evidence>
<feature type="region of interest" description="Disordered" evidence="10">
    <location>
        <begin position="164"/>
        <end position="184"/>
    </location>
</feature>
<dbReference type="OMA" id="QDQGSWC"/>
<dbReference type="InterPro" id="IPR012677">
    <property type="entry name" value="Nucleotide-bd_a/b_plait_sf"/>
</dbReference>
<dbReference type="GO" id="GO:0008270">
    <property type="term" value="F:zinc ion binding"/>
    <property type="evidence" value="ECO:0007669"/>
    <property type="project" value="UniProtKB-KW"/>
</dbReference>
<feature type="domain" description="RING-type" evidence="13">
    <location>
        <begin position="806"/>
        <end position="1018"/>
    </location>
</feature>
<dbReference type="GO" id="GO:0061630">
    <property type="term" value="F:ubiquitin protein ligase activity"/>
    <property type="evidence" value="ECO:0007669"/>
    <property type="project" value="UniProtKB-EC"/>
</dbReference>
<feature type="region of interest" description="Disordered" evidence="10">
    <location>
        <begin position="1"/>
        <end position="37"/>
    </location>
</feature>
<feature type="compositionally biased region" description="Polar residues" evidence="10">
    <location>
        <begin position="165"/>
        <end position="183"/>
    </location>
</feature>
<dbReference type="PROSITE" id="PS00518">
    <property type="entry name" value="ZF_RING_1"/>
    <property type="match status" value="1"/>
</dbReference>
<evidence type="ECO:0000256" key="8">
    <source>
        <dbReference type="ARBA" id="ARBA00022833"/>
    </source>
</evidence>
<dbReference type="Gene3D" id="3.30.70.330">
    <property type="match status" value="1"/>
</dbReference>
<dbReference type="SUPFAM" id="SSF54928">
    <property type="entry name" value="RNA-binding domain, RBD"/>
    <property type="match status" value="1"/>
</dbReference>
<feature type="domain" description="RING-type" evidence="11">
    <location>
        <begin position="810"/>
        <end position="858"/>
    </location>
</feature>
<dbReference type="EMBL" id="KN817547">
    <property type="protein sequence ID" value="KJA22746.1"/>
    <property type="molecule type" value="Genomic_DNA"/>
</dbReference>
<dbReference type="InterPro" id="IPR027370">
    <property type="entry name" value="Znf-RING_euk"/>
</dbReference>
<dbReference type="STRING" id="945553.A0A0D2P230"/>
<evidence type="ECO:0000256" key="5">
    <source>
        <dbReference type="ARBA" id="ARBA00022737"/>
    </source>
</evidence>
<dbReference type="CDD" id="cd20335">
    <property type="entry name" value="BRcat_RBR"/>
    <property type="match status" value="1"/>
</dbReference>
<dbReference type="Pfam" id="PF13445">
    <property type="entry name" value="zf-RING_UBOX"/>
    <property type="match status" value="1"/>
</dbReference>
<dbReference type="InterPro" id="IPR002867">
    <property type="entry name" value="IBR_dom"/>
</dbReference>
<feature type="region of interest" description="Disordered" evidence="10">
    <location>
        <begin position="62"/>
        <end position="123"/>
    </location>
</feature>
<dbReference type="InterPro" id="IPR031127">
    <property type="entry name" value="E3_UB_ligase_RBR"/>
</dbReference>
<keyword evidence="8 9" id="KW-0862">Zinc</keyword>
<dbReference type="AlphaFoldDB" id="A0A0D2P230"/>
<dbReference type="SMART" id="SM00647">
    <property type="entry name" value="IBR"/>
    <property type="match status" value="2"/>
</dbReference>
<dbReference type="PROSITE" id="PS50089">
    <property type="entry name" value="ZF_RING_2"/>
    <property type="match status" value="1"/>
</dbReference>
<dbReference type="CDD" id="cd22265">
    <property type="entry name" value="UDM1_RNF168"/>
    <property type="match status" value="1"/>
</dbReference>
<dbReference type="SMART" id="SM00356">
    <property type="entry name" value="ZnF_C3H1"/>
    <property type="match status" value="2"/>
</dbReference>
<keyword evidence="5" id="KW-0677">Repeat</keyword>
<dbReference type="InterPro" id="IPR035979">
    <property type="entry name" value="RBD_domain_sf"/>
</dbReference>
<evidence type="ECO:0000256" key="9">
    <source>
        <dbReference type="PROSITE-ProRule" id="PRU00723"/>
    </source>
</evidence>
<comment type="catalytic activity">
    <reaction evidence="1">
        <text>[E2 ubiquitin-conjugating enzyme]-S-ubiquitinyl-L-cysteine + [acceptor protein]-L-lysine = [E2 ubiquitin-conjugating enzyme]-L-cysteine + [acceptor protein]-N(6)-ubiquitinyl-L-lysine.</text>
        <dbReference type="EC" id="2.3.2.31"/>
    </reaction>
</comment>
<dbReference type="InterPro" id="IPR013083">
    <property type="entry name" value="Znf_RING/FYVE/PHD"/>
</dbReference>
<dbReference type="PROSITE" id="PS51873">
    <property type="entry name" value="TRIAD"/>
    <property type="match status" value="1"/>
</dbReference>
<dbReference type="Pfam" id="PF01485">
    <property type="entry name" value="IBR"/>
    <property type="match status" value="2"/>
</dbReference>
<dbReference type="InterPro" id="IPR044066">
    <property type="entry name" value="TRIAD_supradom"/>
</dbReference>
<keyword evidence="3" id="KW-0808">Transferase</keyword>
<dbReference type="InterPro" id="IPR017907">
    <property type="entry name" value="Znf_RING_CS"/>
</dbReference>
<keyword evidence="4 9" id="KW-0479">Metal-binding</keyword>
<feature type="domain" description="C3H1-type" evidence="12">
    <location>
        <begin position="133"/>
        <end position="160"/>
    </location>
</feature>
<evidence type="ECO:0000256" key="1">
    <source>
        <dbReference type="ARBA" id="ARBA00001798"/>
    </source>
</evidence>
<feature type="zinc finger region" description="C3H1-type" evidence="9">
    <location>
        <begin position="24"/>
        <end position="52"/>
    </location>
</feature>
<feature type="domain" description="C3H1-type" evidence="12">
    <location>
        <begin position="24"/>
        <end position="52"/>
    </location>
</feature>
<accession>A0A0D2P230</accession>
<evidence type="ECO:0000256" key="3">
    <source>
        <dbReference type="ARBA" id="ARBA00022679"/>
    </source>
</evidence>
<evidence type="ECO:0000256" key="4">
    <source>
        <dbReference type="ARBA" id="ARBA00022723"/>
    </source>
</evidence>
<dbReference type="InterPro" id="IPR000571">
    <property type="entry name" value="Znf_CCCH"/>
</dbReference>
<evidence type="ECO:0000256" key="7">
    <source>
        <dbReference type="ARBA" id="ARBA00022786"/>
    </source>
</evidence>
<sequence>MSTTGKPGGPAPSVPAGGKSHVAASSQKPCKKWQSQGKCQFAGTCRYRHAEEERGVLAHTNVVNAVSKESPQRPHSSTAKESASVNGTDSAGGAAPRKRDRKNKQKSTSASPASVPSGANTNAPVVYGISNFPVKKVVCVNWKARKCIYGDKCRWSHPVEVAQLGQASGPPTSTNQKQGQAQSEDFRRRLYEKQIELDKAQAKLLEEERLAKERAHQEAEQKRLEEEAREREREIQERLAREDRERKANEARRRKEEAAQRRKDERLRRQELARQKREAEQEARRRDEERIAREQAEREAARKERQEQLKAVREKEAAVIEQYVVSDSSLITCGGGMDIRHVVTGFELCRITIKNLPYDARHDEVVDIFTHQGIDASEFFIQEVKPIGNKVEAIVLANAEQGEAIALGLEGIEFRNEMLTFQVSANASWTGMGDSGRSTPFLTVSWWVPSETIIVTYDSMEKAREQVAKLNSKVWNNRRIRVTMNERPNGAAARYFVNQSKFLGASPEARVLNSTEYELAGMFKLVHDHIATFAGAQMDTYDVMSNGNRIDGEARVKVQFADWEDAKRAYDTMDKKRLSSLKAYPVLRCWLPKPLQYSIRIPRQQYEAQKKQWDELSEKRPDRDAHVHTKVGDRGDVFIRVLGQDKKAAGSLKVRVEGMVAGEKLDSTTHWHPSFDTPRAKALFDRVLATNKVYVRSDFKTRSLRVYGEGEKIELAKEMIKAEVRRLANMESTRVLDQGCVRGFMREGLGKLKELLGDENVTVNMSMNPYRVTIKGGAEATHHLQRLMDESRTKDALDDIFPGDSDKETCPICYDDVSNPEELGCGHTYCSGCLRHYLTSAVDTKMFPLLCMGNEAQCKVPIAIPAIRRFLHPHAFQNLIEATFVSYLEQHPQELKYCTTPDCKQIYRRNLNKTLLQCPSCYSTICPSCDGEAHEGMTCEERRIQQDPAEQERLNDELAREHGFKKCPSCSVLIEKTEGCNHMTCRCGAHICWICLSIHTPATIYYHLNNAHGGIYNELPAGVNREDQDENAFLAVQIQEIQRMERAREALRQRLAHPDILPAPLQAVHNAYDDAAGRQPVQAHVLAWEGARNAAAAQAREERIREHRAEVAAQEVARLRVRQDAAAAERRREVTRERERQAEAAERRRREDQGGWCVMM</sequence>
<reference evidence="15" key="1">
    <citation type="submission" date="2014-04" db="EMBL/GenBank/DDBJ databases">
        <title>Evolutionary Origins and Diversification of the Mycorrhizal Mutualists.</title>
        <authorList>
            <consortium name="DOE Joint Genome Institute"/>
            <consortium name="Mycorrhizal Genomics Consortium"/>
            <person name="Kohler A."/>
            <person name="Kuo A."/>
            <person name="Nagy L.G."/>
            <person name="Floudas D."/>
            <person name="Copeland A."/>
            <person name="Barry K.W."/>
            <person name="Cichocki N."/>
            <person name="Veneault-Fourrey C."/>
            <person name="LaButti K."/>
            <person name="Lindquist E.A."/>
            <person name="Lipzen A."/>
            <person name="Lundell T."/>
            <person name="Morin E."/>
            <person name="Murat C."/>
            <person name="Riley R."/>
            <person name="Ohm R."/>
            <person name="Sun H."/>
            <person name="Tunlid A."/>
            <person name="Henrissat B."/>
            <person name="Grigoriev I.V."/>
            <person name="Hibbett D.S."/>
            <person name="Martin F."/>
        </authorList>
    </citation>
    <scope>NUCLEOTIDE SEQUENCE [LARGE SCALE GENOMIC DNA]</scope>
    <source>
        <strain evidence="15">FD-334 SS-4</strain>
    </source>
</reference>
<evidence type="ECO:0000256" key="10">
    <source>
        <dbReference type="SAM" id="MobiDB-lite"/>
    </source>
</evidence>
<dbReference type="Proteomes" id="UP000054270">
    <property type="component" value="Unassembled WGS sequence"/>
</dbReference>
<dbReference type="Gene3D" id="3.30.40.10">
    <property type="entry name" value="Zinc/RING finger domain, C3HC4 (zinc finger)"/>
    <property type="match status" value="1"/>
</dbReference>
<feature type="compositionally biased region" description="Polar residues" evidence="10">
    <location>
        <begin position="23"/>
        <end position="37"/>
    </location>
</feature>
<dbReference type="OrthoDB" id="1431934at2759"/>
<feature type="compositionally biased region" description="Polar residues" evidence="10">
    <location>
        <begin position="106"/>
        <end position="123"/>
    </location>
</feature>
<evidence type="ECO:0000313" key="15">
    <source>
        <dbReference type="Proteomes" id="UP000054270"/>
    </source>
</evidence>
<dbReference type="PANTHER" id="PTHR11685">
    <property type="entry name" value="RBR FAMILY RING FINGER AND IBR DOMAIN-CONTAINING"/>
    <property type="match status" value="1"/>
</dbReference>
<keyword evidence="6 9" id="KW-0863">Zinc-finger</keyword>
<name>A0A0D2P230_HYPSF</name>
<feature type="compositionally biased region" description="Basic residues" evidence="10">
    <location>
        <begin position="96"/>
        <end position="105"/>
    </location>
</feature>
<feature type="zinc finger region" description="C3H1-type" evidence="9">
    <location>
        <begin position="133"/>
        <end position="160"/>
    </location>
</feature>
<dbReference type="InterPro" id="IPR001841">
    <property type="entry name" value="Znf_RING"/>
</dbReference>
<feature type="region of interest" description="Disordered" evidence="10">
    <location>
        <begin position="242"/>
        <end position="289"/>
    </location>
</feature>
<evidence type="ECO:0000256" key="2">
    <source>
        <dbReference type="ARBA" id="ARBA00012251"/>
    </source>
</evidence>
<feature type="compositionally biased region" description="Basic and acidic residues" evidence="10">
    <location>
        <begin position="1132"/>
        <end position="1153"/>
    </location>
</feature>